<proteinExistence type="predicted"/>
<protein>
    <recommendedName>
        <fullName evidence="2">RING-type E3 ubiquitin transferase</fullName>
        <ecNumber evidence="2">2.3.2.27</ecNumber>
    </recommendedName>
</protein>
<dbReference type="InterPro" id="IPR045191">
    <property type="entry name" value="MBR1/2-like"/>
</dbReference>
<reference evidence="9" key="1">
    <citation type="journal article" date="2023" name="Nat. Commun.">
        <title>Diploid and tetraploid genomes of Acorus and the evolution of monocots.</title>
        <authorList>
            <person name="Ma L."/>
            <person name="Liu K.W."/>
            <person name="Li Z."/>
            <person name="Hsiao Y.Y."/>
            <person name="Qi Y."/>
            <person name="Fu T."/>
            <person name="Tang G.D."/>
            <person name="Zhang D."/>
            <person name="Sun W.H."/>
            <person name="Liu D.K."/>
            <person name="Li Y."/>
            <person name="Chen G.Z."/>
            <person name="Liu X.D."/>
            <person name="Liao X.Y."/>
            <person name="Jiang Y.T."/>
            <person name="Yu X."/>
            <person name="Hao Y."/>
            <person name="Huang J."/>
            <person name="Zhao X.W."/>
            <person name="Ke S."/>
            <person name="Chen Y.Y."/>
            <person name="Wu W.L."/>
            <person name="Hsu J.L."/>
            <person name="Lin Y.F."/>
            <person name="Huang M.D."/>
            <person name="Li C.Y."/>
            <person name="Huang L."/>
            <person name="Wang Z.W."/>
            <person name="Zhao X."/>
            <person name="Zhong W.Y."/>
            <person name="Peng D.H."/>
            <person name="Ahmad S."/>
            <person name="Lan S."/>
            <person name="Zhang J.S."/>
            <person name="Tsai W.C."/>
            <person name="Van de Peer Y."/>
            <person name="Liu Z.J."/>
        </authorList>
    </citation>
    <scope>NUCLEOTIDE SEQUENCE</scope>
    <source>
        <strain evidence="9">CP</strain>
    </source>
</reference>
<feature type="region of interest" description="Disordered" evidence="8">
    <location>
        <begin position="45"/>
        <end position="72"/>
    </location>
</feature>
<keyword evidence="7" id="KW-0862">Zinc</keyword>
<comment type="catalytic activity">
    <reaction evidence="1">
        <text>S-ubiquitinyl-[E2 ubiquitin-conjugating enzyme]-L-cysteine + [acceptor protein]-L-lysine = [E2 ubiquitin-conjugating enzyme]-L-cysteine + N(6)-ubiquitinyl-[acceptor protein]-L-lysine.</text>
        <dbReference type="EC" id="2.3.2.27"/>
    </reaction>
</comment>
<evidence type="ECO:0000313" key="9">
    <source>
        <dbReference type="EMBL" id="KAK1322743.1"/>
    </source>
</evidence>
<feature type="region of interest" description="Disordered" evidence="8">
    <location>
        <begin position="1"/>
        <end position="29"/>
    </location>
</feature>
<organism evidence="9 10">
    <name type="scientific">Acorus calamus</name>
    <name type="common">Sweet flag</name>
    <dbReference type="NCBI Taxonomy" id="4465"/>
    <lineage>
        <taxon>Eukaryota</taxon>
        <taxon>Viridiplantae</taxon>
        <taxon>Streptophyta</taxon>
        <taxon>Embryophyta</taxon>
        <taxon>Tracheophyta</taxon>
        <taxon>Spermatophyta</taxon>
        <taxon>Magnoliopsida</taxon>
        <taxon>Liliopsida</taxon>
        <taxon>Acoraceae</taxon>
        <taxon>Acorus</taxon>
    </lineage>
</organism>
<evidence type="ECO:0000313" key="10">
    <source>
        <dbReference type="Proteomes" id="UP001180020"/>
    </source>
</evidence>
<dbReference type="EMBL" id="JAUJYO010000002">
    <property type="protein sequence ID" value="KAK1322743.1"/>
    <property type="molecule type" value="Genomic_DNA"/>
</dbReference>
<dbReference type="Proteomes" id="UP001180020">
    <property type="component" value="Unassembled WGS sequence"/>
</dbReference>
<dbReference type="AlphaFoldDB" id="A0AAV9FCX3"/>
<feature type="compositionally biased region" description="Low complexity" evidence="8">
    <location>
        <begin position="460"/>
        <end position="473"/>
    </location>
</feature>
<evidence type="ECO:0000256" key="1">
    <source>
        <dbReference type="ARBA" id="ARBA00000900"/>
    </source>
</evidence>
<keyword evidence="6" id="KW-0833">Ubl conjugation pathway</keyword>
<evidence type="ECO:0000256" key="2">
    <source>
        <dbReference type="ARBA" id="ARBA00012483"/>
    </source>
</evidence>
<feature type="region of interest" description="Disordered" evidence="8">
    <location>
        <begin position="248"/>
        <end position="362"/>
    </location>
</feature>
<evidence type="ECO:0000256" key="8">
    <source>
        <dbReference type="SAM" id="MobiDB-lite"/>
    </source>
</evidence>
<evidence type="ECO:0000256" key="6">
    <source>
        <dbReference type="ARBA" id="ARBA00022786"/>
    </source>
</evidence>
<evidence type="ECO:0000256" key="5">
    <source>
        <dbReference type="ARBA" id="ARBA00022771"/>
    </source>
</evidence>
<evidence type="ECO:0000256" key="4">
    <source>
        <dbReference type="ARBA" id="ARBA00022723"/>
    </source>
</evidence>
<feature type="compositionally biased region" description="Polar residues" evidence="8">
    <location>
        <begin position="290"/>
        <end position="312"/>
    </location>
</feature>
<dbReference type="GO" id="GO:0061630">
    <property type="term" value="F:ubiquitin protein ligase activity"/>
    <property type="evidence" value="ECO:0007669"/>
    <property type="project" value="UniProtKB-EC"/>
</dbReference>
<keyword evidence="5" id="KW-0863">Zinc-finger</keyword>
<feature type="compositionally biased region" description="Polar residues" evidence="8">
    <location>
        <begin position="58"/>
        <end position="72"/>
    </location>
</feature>
<dbReference type="PANTHER" id="PTHR22937:SF224">
    <property type="entry name" value="E3 UBIQUITIN-PROTEIN LIGASE MBR1-RELATED"/>
    <property type="match status" value="1"/>
</dbReference>
<dbReference type="EC" id="2.3.2.27" evidence="2"/>
<feature type="compositionally biased region" description="Low complexity" evidence="8">
    <location>
        <begin position="340"/>
        <end position="355"/>
    </location>
</feature>
<sequence>MQGKRSMYESLPETFEFDHGSSSSNPTMDQQIYWNGSVVSPVGTRNLSDLRLPPSEANAGNSNGWSLGGPSSSNHPLNQIGCEEIKLEHDWRASLTSHATGACPRLEERRFESPNILSLENVNINLNSNQAADEQSLMQNSSADISHDADLNAEHVGSSGQVLEAGVVATANASAGPSANVSGDTGYLSEDHDCRPGCSMDGLRLSCKRKIFDGVGQSSVSGNTSGFQQSEDNLWYSVPAGPIMISDLNIPIPPDQFSGDHPPEEQPSSRTTVRGVVPESQPASIAVGNAETSQRNFRIRINPTQHDSSSPNIWAPGNSIRRNHGWSSHQIPPVPFPYNSSDSRPALASSSSQSQPPIPPQFPHVLRNTNPLPWNGAPNPRIGDSSTSIISAATRDEAMLRSMPRNFSNHTMFAPSTETRQFPQEPPTHWSMANGNANVSGNVASTSRTNSHSRMPGIYPSPSLTSLPSQSSTNTDPRRMSELIRRSLLHYTASERTGHSSSSQDVILQPGTGTHGHQQPNHRMATGDGVPMSLRRFAMAADGRSRTLSERIRNALDLVRRGENIRFEDVLILDHSMFYGGADLHDRHRDMRLDVDNMSYEELLALEEQIGNVSTGLTEETILKCLKQKKYPLT</sequence>
<comment type="caution">
    <text evidence="9">The sequence shown here is derived from an EMBL/GenBank/DDBJ whole genome shotgun (WGS) entry which is preliminary data.</text>
</comment>
<dbReference type="PANTHER" id="PTHR22937">
    <property type="entry name" value="E3 UBIQUITIN-PROTEIN LIGASE RNF165"/>
    <property type="match status" value="1"/>
</dbReference>
<feature type="region of interest" description="Disordered" evidence="8">
    <location>
        <begin position="443"/>
        <end position="478"/>
    </location>
</feature>
<evidence type="ECO:0000256" key="7">
    <source>
        <dbReference type="ARBA" id="ARBA00022833"/>
    </source>
</evidence>
<keyword evidence="10" id="KW-1185">Reference proteome</keyword>
<keyword evidence="3" id="KW-0808">Transferase</keyword>
<evidence type="ECO:0000256" key="3">
    <source>
        <dbReference type="ARBA" id="ARBA00022679"/>
    </source>
</evidence>
<keyword evidence="4" id="KW-0479">Metal-binding</keyword>
<feature type="compositionally biased region" description="Polar residues" evidence="8">
    <location>
        <begin position="20"/>
        <end position="29"/>
    </location>
</feature>
<name>A0AAV9FCX3_ACOCL</name>
<reference evidence="9" key="2">
    <citation type="submission" date="2023-06" db="EMBL/GenBank/DDBJ databases">
        <authorList>
            <person name="Ma L."/>
            <person name="Liu K.-W."/>
            <person name="Li Z."/>
            <person name="Hsiao Y.-Y."/>
            <person name="Qi Y."/>
            <person name="Fu T."/>
            <person name="Tang G."/>
            <person name="Zhang D."/>
            <person name="Sun W.-H."/>
            <person name="Liu D.-K."/>
            <person name="Li Y."/>
            <person name="Chen G.-Z."/>
            <person name="Liu X.-D."/>
            <person name="Liao X.-Y."/>
            <person name="Jiang Y.-T."/>
            <person name="Yu X."/>
            <person name="Hao Y."/>
            <person name="Huang J."/>
            <person name="Zhao X.-W."/>
            <person name="Ke S."/>
            <person name="Chen Y.-Y."/>
            <person name="Wu W.-L."/>
            <person name="Hsu J.-L."/>
            <person name="Lin Y.-F."/>
            <person name="Huang M.-D."/>
            <person name="Li C.-Y."/>
            <person name="Huang L."/>
            <person name="Wang Z.-W."/>
            <person name="Zhao X."/>
            <person name="Zhong W.-Y."/>
            <person name="Peng D.-H."/>
            <person name="Ahmad S."/>
            <person name="Lan S."/>
            <person name="Zhang J.-S."/>
            <person name="Tsai W.-C."/>
            <person name="Van De Peer Y."/>
            <person name="Liu Z.-J."/>
        </authorList>
    </citation>
    <scope>NUCLEOTIDE SEQUENCE</scope>
    <source>
        <strain evidence="9">CP</strain>
        <tissue evidence="9">Leaves</tissue>
    </source>
</reference>
<dbReference type="GO" id="GO:0008270">
    <property type="term" value="F:zinc ion binding"/>
    <property type="evidence" value="ECO:0007669"/>
    <property type="project" value="UniProtKB-KW"/>
</dbReference>
<accession>A0AAV9FCX3</accession>
<gene>
    <name evidence="9" type="ORF">QJS10_CPA02g00255</name>
</gene>